<dbReference type="Pfam" id="PF08241">
    <property type="entry name" value="Methyltransf_11"/>
    <property type="match status" value="1"/>
</dbReference>
<dbReference type="CDD" id="cd02440">
    <property type="entry name" value="AdoMet_MTases"/>
    <property type="match status" value="2"/>
</dbReference>
<dbReference type="Pfam" id="PF13489">
    <property type="entry name" value="Methyltransf_23"/>
    <property type="match status" value="1"/>
</dbReference>
<dbReference type="Gene3D" id="3.40.50.150">
    <property type="entry name" value="Vaccinia Virus protein VP39"/>
    <property type="match status" value="2"/>
</dbReference>
<evidence type="ECO:0000256" key="1">
    <source>
        <dbReference type="SAM" id="MobiDB-lite"/>
    </source>
</evidence>
<evidence type="ECO:0000313" key="4">
    <source>
        <dbReference type="Proteomes" id="UP000554054"/>
    </source>
</evidence>
<feature type="domain" description="Methyltransferase type 11" evidence="2">
    <location>
        <begin position="346"/>
        <end position="430"/>
    </location>
</feature>
<gene>
    <name evidence="3" type="ORF">BJY20_002998</name>
</gene>
<keyword evidence="4" id="KW-1185">Reference proteome</keyword>
<evidence type="ECO:0000313" key="3">
    <source>
        <dbReference type="EMBL" id="NYF99606.1"/>
    </source>
</evidence>
<dbReference type="AlphaFoldDB" id="A0A852VTE3"/>
<comment type="caution">
    <text evidence="3">The sequence shown here is derived from an EMBL/GenBank/DDBJ whole genome shotgun (WGS) entry which is preliminary data.</text>
</comment>
<dbReference type="Proteomes" id="UP000554054">
    <property type="component" value="Unassembled WGS sequence"/>
</dbReference>
<feature type="region of interest" description="Disordered" evidence="1">
    <location>
        <begin position="279"/>
        <end position="299"/>
    </location>
</feature>
<dbReference type="InterPro" id="IPR029063">
    <property type="entry name" value="SAM-dependent_MTases_sf"/>
</dbReference>
<dbReference type="EMBL" id="JACCAE010000001">
    <property type="protein sequence ID" value="NYF99606.1"/>
    <property type="molecule type" value="Genomic_DNA"/>
</dbReference>
<evidence type="ECO:0000259" key="2">
    <source>
        <dbReference type="Pfam" id="PF08241"/>
    </source>
</evidence>
<protein>
    <submittedName>
        <fullName evidence="3">SAM-dependent methyltransferase</fullName>
    </submittedName>
</protein>
<dbReference type="SUPFAM" id="SSF53335">
    <property type="entry name" value="S-adenosyl-L-methionine-dependent methyltransferases"/>
    <property type="match status" value="2"/>
</dbReference>
<accession>A0A852VTE3</accession>
<dbReference type="PANTHER" id="PTHR43591:SF24">
    <property type="entry name" value="2-METHOXY-6-POLYPRENYL-1,4-BENZOQUINOL METHYLASE, MITOCHONDRIAL"/>
    <property type="match status" value="1"/>
</dbReference>
<dbReference type="RefSeq" id="WP_246297169.1">
    <property type="nucleotide sequence ID" value="NZ_JACCAE010000001.1"/>
</dbReference>
<reference evidence="3 4" key="1">
    <citation type="submission" date="2020-07" db="EMBL/GenBank/DDBJ databases">
        <title>Sequencing the genomes of 1000 actinobacteria strains.</title>
        <authorList>
            <person name="Klenk H.-P."/>
        </authorList>
    </citation>
    <scope>NUCLEOTIDE SEQUENCE [LARGE SCALE GENOMIC DNA]</scope>
    <source>
        <strain evidence="3 4">DSM 26154</strain>
    </source>
</reference>
<organism evidence="3 4">
    <name type="scientific">Janibacter cremeus</name>
    <dbReference type="NCBI Taxonomy" id="1285192"/>
    <lineage>
        <taxon>Bacteria</taxon>
        <taxon>Bacillati</taxon>
        <taxon>Actinomycetota</taxon>
        <taxon>Actinomycetes</taxon>
        <taxon>Micrococcales</taxon>
        <taxon>Intrasporangiaceae</taxon>
        <taxon>Janibacter</taxon>
    </lineage>
</organism>
<proteinExistence type="predicted"/>
<dbReference type="GO" id="GO:0032259">
    <property type="term" value="P:methylation"/>
    <property type="evidence" value="ECO:0007669"/>
    <property type="project" value="UniProtKB-KW"/>
</dbReference>
<keyword evidence="3" id="KW-0808">Transferase</keyword>
<dbReference type="InterPro" id="IPR013216">
    <property type="entry name" value="Methyltransf_11"/>
</dbReference>
<keyword evidence="3" id="KW-0489">Methyltransferase</keyword>
<sequence>MCGSSVVGEAIKGGCVLDRCTRCGHIERDLGRCPADHRDLAYGGEPTLDRIRLDLTHRELVRDGRPGRVLEIGYGAGSLLRRFLDDGAEVAGVDPDQLLVDVDPVVRAHGDLRVGGIEETADLPGDQDLVYGIHVLEHVDNPHRALAASHDLLRPGGRVSFLTPAGDGTAVERYGAAWWMLEDPTHVRFFTADSLTRAAEAAGFVDIEVRRLLLDSLSVDAASVARAVRPGPRPRGVLASRAVVASAVASLPIVLAQRLVRPRTRPTLHLLARRAGESGARGAVPPMDGGSMTTPPSAHRGIRRSVRLFSAFLVEQSDPHRFYSELAADSIDLLREHTGLHGRTVLDVGAGPREFARAFRQEGARYIPLDHDASVASVRDGGVVGDALRLPLADASVDVVFSSNMWEHVPDPEAVADELLRVTRPGGIVFLSYTNWLSPWGGHETSPWHWLGGQRAIRRYERRHGHPPKNRVGETLHRVSVRQGLEWARRSDADVLAARPRYLPDWCATVLRLPGVREVVTWNLLLVLRRR</sequence>
<name>A0A852VTE3_9MICO</name>
<dbReference type="PANTHER" id="PTHR43591">
    <property type="entry name" value="METHYLTRANSFERASE"/>
    <property type="match status" value="1"/>
</dbReference>
<dbReference type="GO" id="GO:0008757">
    <property type="term" value="F:S-adenosylmethionine-dependent methyltransferase activity"/>
    <property type="evidence" value="ECO:0007669"/>
    <property type="project" value="InterPro"/>
</dbReference>